<gene>
    <name evidence="8" type="ordered locus">CMS1322</name>
</gene>
<keyword evidence="2" id="KW-0808">Transferase</keyword>
<comment type="similarity">
    <text evidence="1">Belongs to the stealth family.</text>
</comment>
<dbReference type="InterPro" id="IPR031356">
    <property type="entry name" value="Stealth_CR4"/>
</dbReference>
<dbReference type="GeneID" id="29470307"/>
<evidence type="ECO:0000313" key="9">
    <source>
        <dbReference type="Proteomes" id="UP000001318"/>
    </source>
</evidence>
<feature type="domain" description="Stealth protein CR4 conserved region 4" evidence="7">
    <location>
        <begin position="493"/>
        <end position="542"/>
    </location>
</feature>
<feature type="domain" description="Stealth protein CR3 conserved region 3" evidence="6">
    <location>
        <begin position="417"/>
        <end position="463"/>
    </location>
</feature>
<evidence type="ECO:0000259" key="7">
    <source>
        <dbReference type="Pfam" id="PF17103"/>
    </source>
</evidence>
<dbReference type="Pfam" id="PF17101">
    <property type="entry name" value="Stealth_CR1"/>
    <property type="match status" value="1"/>
</dbReference>
<dbReference type="Pfam" id="PF17102">
    <property type="entry name" value="Stealth_CR3"/>
    <property type="match status" value="1"/>
</dbReference>
<evidence type="ECO:0000259" key="6">
    <source>
        <dbReference type="Pfam" id="PF17102"/>
    </source>
</evidence>
<evidence type="ECO:0000256" key="1">
    <source>
        <dbReference type="ARBA" id="ARBA00007583"/>
    </source>
</evidence>
<dbReference type="STRING" id="31964.CMS1322"/>
<dbReference type="Pfam" id="PF17103">
    <property type="entry name" value="Stealth_CR4"/>
    <property type="match status" value="1"/>
</dbReference>
<evidence type="ECO:0000256" key="2">
    <source>
        <dbReference type="ARBA" id="ARBA00022679"/>
    </source>
</evidence>
<dbReference type="InterPro" id="IPR021520">
    <property type="entry name" value="Stealth_CR2"/>
</dbReference>
<dbReference type="PANTHER" id="PTHR24045">
    <property type="match status" value="1"/>
</dbReference>
<keyword evidence="3" id="KW-0270">Exopolysaccharide synthesis</keyword>
<dbReference type="RefSeq" id="WP_012298705.1">
    <property type="nucleotide sequence ID" value="NC_010407.1"/>
</dbReference>
<feature type="domain" description="Stealth protein CR2 conserved region 2" evidence="4">
    <location>
        <begin position="267"/>
        <end position="371"/>
    </location>
</feature>
<dbReference type="HOGENOM" id="CLU_033996_0_0_11"/>
<dbReference type="EMBL" id="AM849034">
    <property type="protein sequence ID" value="CAQ01434.1"/>
    <property type="molecule type" value="Genomic_DNA"/>
</dbReference>
<dbReference type="Proteomes" id="UP000001318">
    <property type="component" value="Chromosome"/>
</dbReference>
<accession>B0RI07</accession>
<dbReference type="InterPro" id="IPR031357">
    <property type="entry name" value="Stealth_CR3"/>
</dbReference>
<organism evidence="8 9">
    <name type="scientific">Clavibacter sepedonicus</name>
    <name type="common">Clavibacter michiganensis subsp. sepedonicus</name>
    <dbReference type="NCBI Taxonomy" id="31964"/>
    <lineage>
        <taxon>Bacteria</taxon>
        <taxon>Bacillati</taxon>
        <taxon>Actinomycetota</taxon>
        <taxon>Actinomycetes</taxon>
        <taxon>Micrococcales</taxon>
        <taxon>Microbacteriaceae</taxon>
        <taxon>Clavibacter</taxon>
    </lineage>
</organism>
<feature type="domain" description="Stealth protein CR1 conserved region 1" evidence="5">
    <location>
        <begin position="229"/>
        <end position="254"/>
    </location>
</feature>
<sequence>MAGSARQFNVALEPTVDPATSEEEFSRQDDAVAPAPATWPTTHHRPDVVIRKGLATLVNRTLTPHQALVTDLLFIRDALLATGIDVWLIRGNDERPVIAIDVQNRDTVVRALVAANADEPLYAKTVDGRRRPPLLVADGRLTDNPDAGIFRLYRPRIEPEGLLAYGASTAVELQFFRFEGETIVWPVENSLTREILPANEVVPTTVEMYGHEWKTLRGMFDAQASDITFDIDMVFSWVDGNDPEFQKRRAERMKDVVVGEGDDSEARFRQIDELKYALRSVYLFAPWVRRIFIVTDSPKPSWLADHPAVTFVRSEEFFTDPAALPTHNSQAVESQLQHIPGLSEHFLYSNDDMFFGRPVQPGMFFSPGGITKFIEAATRIGLGDNDSDRSGFENSARVNRRLLMERFGRLITRHLEHAATPLRKSVLLELEQEFAEDFHRTQLSRFRSSTDISVTNSLYHYYAQMTARAVQQENAKVAYVDTTSRAGLDMLPGLLKRRSQDFFCLNDGSFPEVPAEERQERVQDFLERYYGIPAPWEAEVADAAGASPAGAPAEPAGPAAPASPASAAE</sequence>
<dbReference type="AlphaFoldDB" id="B0RI07"/>
<reference evidence="8 9" key="1">
    <citation type="journal article" date="2008" name="J. Bacteriol.">
        <title>Genome of the actinomycete plant pathogen Clavibacter michiganensis subsp. sepedonicus suggests recent niche adaptation.</title>
        <authorList>
            <person name="Bentley S.D."/>
            <person name="Corton C."/>
            <person name="Brown S.E."/>
            <person name="Barron A."/>
            <person name="Clark L."/>
            <person name="Doggett J."/>
            <person name="Harris B."/>
            <person name="Ormond D."/>
            <person name="Quail M.A."/>
            <person name="May G."/>
            <person name="Francis D."/>
            <person name="Knudson D."/>
            <person name="Parkhill J."/>
            <person name="Ishimaru C.A."/>
        </authorList>
    </citation>
    <scope>NUCLEOTIDE SEQUENCE [LARGE SCALE GENOMIC DNA]</scope>
    <source>
        <strain evidence="9">ATCC 33113 / DSM 20744 / JCM 9667 / LMG 2889 / ICMP 2535 / C-1</strain>
    </source>
</reference>
<keyword evidence="9" id="KW-1185">Reference proteome</keyword>
<dbReference type="KEGG" id="cms:CMS1322"/>
<evidence type="ECO:0000259" key="4">
    <source>
        <dbReference type="Pfam" id="PF11380"/>
    </source>
</evidence>
<protein>
    <submittedName>
        <fullName evidence="8">Uncharacterized protein</fullName>
    </submittedName>
</protein>
<proteinExistence type="inferred from homology"/>
<dbReference type="InterPro" id="IPR047141">
    <property type="entry name" value="Stealth"/>
</dbReference>
<evidence type="ECO:0000313" key="8">
    <source>
        <dbReference type="EMBL" id="CAQ01434.1"/>
    </source>
</evidence>
<dbReference type="Pfam" id="PF11380">
    <property type="entry name" value="Stealth_CR2"/>
    <property type="match status" value="1"/>
</dbReference>
<name>B0RI07_CLASE</name>
<evidence type="ECO:0000259" key="5">
    <source>
        <dbReference type="Pfam" id="PF17101"/>
    </source>
</evidence>
<evidence type="ECO:0000256" key="3">
    <source>
        <dbReference type="ARBA" id="ARBA00023169"/>
    </source>
</evidence>
<dbReference type="GO" id="GO:0016772">
    <property type="term" value="F:transferase activity, transferring phosphorus-containing groups"/>
    <property type="evidence" value="ECO:0007669"/>
    <property type="project" value="InterPro"/>
</dbReference>
<dbReference type="eggNOG" id="COG0438">
    <property type="taxonomic scope" value="Bacteria"/>
</dbReference>
<dbReference type="GO" id="GO:0000271">
    <property type="term" value="P:polysaccharide biosynthetic process"/>
    <property type="evidence" value="ECO:0007669"/>
    <property type="project" value="UniProtKB-KW"/>
</dbReference>
<dbReference type="InterPro" id="IPR031358">
    <property type="entry name" value="Stealth_CR1"/>
</dbReference>
<dbReference type="PANTHER" id="PTHR24045:SF0">
    <property type="entry name" value="N-ACETYLGLUCOSAMINE-1-PHOSPHOTRANSFERASE SUBUNITS ALPHA_BETA"/>
    <property type="match status" value="1"/>
</dbReference>